<sequence length="225" mass="25102">MITEYAVLFALVLLLSFVPVIGPYVKLFNTLVHEVIGHALIARLTGGRVSSVHLFHNTGGMARFHHHKAGRILTIFSGYPAASLVSAAYIYLYRSGYVLELAVFLVILLVISLLFWIRNLTGFFWVVSVLGGFFLLYRYEGEIYLSLIIMIIGVMMLIQAFASAIVVCLLSFSLTQHSGDAQFLAEETRIPAPVWGVIFALFATLCFAAGIFFWFSEDLTIVFNM</sequence>
<proteinExistence type="predicted"/>
<feature type="transmembrane region" description="Helical" evidence="1">
    <location>
        <begin position="6"/>
        <end position="25"/>
    </location>
</feature>
<feature type="transmembrane region" description="Helical" evidence="1">
    <location>
        <begin position="193"/>
        <end position="215"/>
    </location>
</feature>
<comment type="caution">
    <text evidence="2">The sequence shown here is derived from an EMBL/GenBank/DDBJ whole genome shotgun (WGS) entry which is preliminary data.</text>
</comment>
<dbReference type="AlphaFoldDB" id="A0A2W0HL35"/>
<name>A0A2W0HL35_9BACI</name>
<dbReference type="PANTHER" id="PTHR33979">
    <property type="entry name" value="OS02G0221600 PROTEIN"/>
    <property type="match status" value="1"/>
</dbReference>
<feature type="transmembrane region" description="Helical" evidence="1">
    <location>
        <begin position="145"/>
        <end position="172"/>
    </location>
</feature>
<dbReference type="PANTHER" id="PTHR33979:SF2">
    <property type="entry name" value="PEPTIDASE M50B-LIKE-DOMAIN-CONTAINING PROTEIN"/>
    <property type="match status" value="1"/>
</dbReference>
<feature type="transmembrane region" description="Helical" evidence="1">
    <location>
        <begin position="123"/>
        <end position="139"/>
    </location>
</feature>
<keyword evidence="1" id="KW-0472">Membrane</keyword>
<evidence type="ECO:0008006" key="4">
    <source>
        <dbReference type="Google" id="ProtNLM"/>
    </source>
</evidence>
<evidence type="ECO:0000256" key="1">
    <source>
        <dbReference type="SAM" id="Phobius"/>
    </source>
</evidence>
<feature type="transmembrane region" description="Helical" evidence="1">
    <location>
        <begin position="72"/>
        <end position="91"/>
    </location>
</feature>
<dbReference type="Pfam" id="PF13398">
    <property type="entry name" value="Peptidase_M50B"/>
    <property type="match status" value="1"/>
</dbReference>
<keyword evidence="1" id="KW-0812">Transmembrane</keyword>
<dbReference type="RefSeq" id="WP_110518117.1">
    <property type="nucleotide sequence ID" value="NZ_PDOF01000001.1"/>
</dbReference>
<dbReference type="InterPro" id="IPR049500">
    <property type="entry name" value="Peptidase_M50B-like"/>
</dbReference>
<keyword evidence="1" id="KW-1133">Transmembrane helix</keyword>
<reference evidence="2 3" key="1">
    <citation type="submission" date="2017-10" db="EMBL/GenBank/DDBJ databases">
        <title>Bacillus sp. nov., a halophilic bacterium isolated from a Yangshapao Lake.</title>
        <authorList>
            <person name="Wang H."/>
        </authorList>
    </citation>
    <scope>NUCLEOTIDE SEQUENCE [LARGE SCALE GENOMIC DNA]</scope>
    <source>
        <strain evidence="2 3">YSP-3</strain>
    </source>
</reference>
<accession>A0A2W0HL35</accession>
<dbReference type="OrthoDB" id="158445at2"/>
<protein>
    <recommendedName>
        <fullName evidence="4">M50 family peptidase</fullName>
    </recommendedName>
</protein>
<dbReference type="Proteomes" id="UP000248066">
    <property type="component" value="Unassembled WGS sequence"/>
</dbReference>
<organism evidence="2 3">
    <name type="scientific">Alteribacter lacisalsi</name>
    <dbReference type="NCBI Taxonomy" id="2045244"/>
    <lineage>
        <taxon>Bacteria</taxon>
        <taxon>Bacillati</taxon>
        <taxon>Bacillota</taxon>
        <taxon>Bacilli</taxon>
        <taxon>Bacillales</taxon>
        <taxon>Bacillaceae</taxon>
        <taxon>Alteribacter</taxon>
    </lineage>
</organism>
<evidence type="ECO:0000313" key="3">
    <source>
        <dbReference type="Proteomes" id="UP000248066"/>
    </source>
</evidence>
<keyword evidence="3" id="KW-1185">Reference proteome</keyword>
<feature type="transmembrane region" description="Helical" evidence="1">
    <location>
        <begin position="97"/>
        <end position="116"/>
    </location>
</feature>
<evidence type="ECO:0000313" key="2">
    <source>
        <dbReference type="EMBL" id="PYZ98245.1"/>
    </source>
</evidence>
<dbReference type="EMBL" id="PDOF01000001">
    <property type="protein sequence ID" value="PYZ98245.1"/>
    <property type="molecule type" value="Genomic_DNA"/>
</dbReference>
<gene>
    <name evidence="2" type="ORF">CR205_06520</name>
</gene>